<protein>
    <submittedName>
        <fullName evidence="3">Uncharacterized protein</fullName>
    </submittedName>
</protein>
<feature type="compositionally biased region" description="Basic and acidic residues" evidence="2">
    <location>
        <begin position="27"/>
        <end position="42"/>
    </location>
</feature>
<keyword evidence="4" id="KW-1185">Reference proteome</keyword>
<comment type="caution">
    <text evidence="3">The sequence shown here is derived from an EMBL/GenBank/DDBJ whole genome shotgun (WGS) entry which is preliminary data.</text>
</comment>
<dbReference type="EMBL" id="JALLAZ020000106">
    <property type="protein sequence ID" value="KAL3803771.1"/>
    <property type="molecule type" value="Genomic_DNA"/>
</dbReference>
<gene>
    <name evidence="3" type="ORF">ACHAW5_004622</name>
</gene>
<feature type="compositionally biased region" description="Polar residues" evidence="2">
    <location>
        <begin position="1"/>
        <end position="11"/>
    </location>
</feature>
<dbReference type="AlphaFoldDB" id="A0ABD3QXB5"/>
<feature type="compositionally biased region" description="Basic and acidic residues" evidence="2">
    <location>
        <begin position="66"/>
        <end position="103"/>
    </location>
</feature>
<evidence type="ECO:0000313" key="3">
    <source>
        <dbReference type="EMBL" id="KAL3803771.1"/>
    </source>
</evidence>
<dbReference type="InterPro" id="IPR039750">
    <property type="entry name" value="DRC1/DRC2"/>
</dbReference>
<reference evidence="3 4" key="1">
    <citation type="submission" date="2024-10" db="EMBL/GenBank/DDBJ databases">
        <title>Updated reference genomes for cyclostephanoid diatoms.</title>
        <authorList>
            <person name="Roberts W.R."/>
            <person name="Alverson A.J."/>
        </authorList>
    </citation>
    <scope>NUCLEOTIDE SEQUENCE [LARGE SCALE GENOMIC DNA]</scope>
    <source>
        <strain evidence="3 4">AJA276-08</strain>
    </source>
</reference>
<dbReference type="Proteomes" id="UP001530315">
    <property type="component" value="Unassembled WGS sequence"/>
</dbReference>
<evidence type="ECO:0000256" key="2">
    <source>
        <dbReference type="SAM" id="MobiDB-lite"/>
    </source>
</evidence>
<feature type="coiled-coil region" evidence="1">
    <location>
        <begin position="167"/>
        <end position="245"/>
    </location>
</feature>
<name>A0ABD3QXB5_9STRA</name>
<proteinExistence type="predicted"/>
<evidence type="ECO:0000256" key="1">
    <source>
        <dbReference type="SAM" id="Coils"/>
    </source>
</evidence>
<feature type="coiled-coil region" evidence="1">
    <location>
        <begin position="285"/>
        <end position="341"/>
    </location>
</feature>
<feature type="region of interest" description="Disordered" evidence="2">
    <location>
        <begin position="1"/>
        <end position="42"/>
    </location>
</feature>
<keyword evidence="1" id="KW-0175">Coiled coil</keyword>
<accession>A0ABD3QXB5</accession>
<dbReference type="PANTHER" id="PTHR21625:SF1">
    <property type="entry name" value="DYNEIN REGULATORY COMPLEX PROTEIN 1"/>
    <property type="match status" value="1"/>
</dbReference>
<sequence length="479" mass="55317">MTDNRTASNEATGKLDLTSGEGGEGQHFNDADNKDTANHASDKQISVSFERLGEIQAKSIELVNEVRAKTDQREAKRRTDEDEDGKRRDELLQRVPDSRRNDEVASGWEQSKESMRGCLAKLDHIGKELGSELREKDHEYVTALTRNHQEVESCSKESLITDRDFILNAHKDELEALTSKRKEKEIESLERQRNIIDEHRNGIKECESKGERNREELKEELENEVRRLEIELEDTRARYQFDSDKLEYNVRVLTELSEKRGGGKEEINLDLEENHQARSRGIRQNNLLEADCERIEKQSSGLKEKFERFKVSDDEKYRAVRSMHRDDLRKLQAELKQSQELIFGGVIGCCDADERSCTSDVTLPSDDVSHKTIDTDVFGLDPEGKNIEYTECIDRSDEWHQAESLMSDYRAILERREHLHSEVASLGHQNMELEKDLESRLKEEVNEQPVFPPRVSYRKGGSIIREQDQHDISVGYKGS</sequence>
<organism evidence="3 4">
    <name type="scientific">Stephanodiscus triporus</name>
    <dbReference type="NCBI Taxonomy" id="2934178"/>
    <lineage>
        <taxon>Eukaryota</taxon>
        <taxon>Sar</taxon>
        <taxon>Stramenopiles</taxon>
        <taxon>Ochrophyta</taxon>
        <taxon>Bacillariophyta</taxon>
        <taxon>Coscinodiscophyceae</taxon>
        <taxon>Thalassiosirophycidae</taxon>
        <taxon>Stephanodiscales</taxon>
        <taxon>Stephanodiscaceae</taxon>
        <taxon>Stephanodiscus</taxon>
    </lineage>
</organism>
<evidence type="ECO:0000313" key="4">
    <source>
        <dbReference type="Proteomes" id="UP001530315"/>
    </source>
</evidence>
<dbReference type="PANTHER" id="PTHR21625">
    <property type="entry name" value="NYD-SP28 PROTEIN"/>
    <property type="match status" value="1"/>
</dbReference>
<feature type="region of interest" description="Disordered" evidence="2">
    <location>
        <begin position="66"/>
        <end position="110"/>
    </location>
</feature>